<accession>A0A3S0WX81</accession>
<keyword evidence="3" id="KW-1185">Reference proteome</keyword>
<sequence>MDIPAHRAAAVVPTPAQTFERRDGDQLVAITGETAPADASLATPPLADETDAHGAEPDGDPLALSPTAKRRRLASETPIVTAPIVTAPLAD</sequence>
<evidence type="ECO:0000313" key="2">
    <source>
        <dbReference type="EMBL" id="RUQ67458.1"/>
    </source>
</evidence>
<gene>
    <name evidence="2" type="ORF">EJ913_19745</name>
</gene>
<dbReference type="AlphaFoldDB" id="A0A3S0WX81"/>
<reference evidence="2 3" key="1">
    <citation type="submission" date="2018-12" db="EMBL/GenBank/DDBJ databases">
        <authorList>
            <person name="Yang Y."/>
        </authorList>
    </citation>
    <scope>NUCLEOTIDE SEQUENCE [LARGE SCALE GENOMIC DNA]</scope>
    <source>
        <strain evidence="2 3">GSF71</strain>
    </source>
</reference>
<organism evidence="2 3">
    <name type="scientific">Azospirillum doebereinerae</name>
    <dbReference type="NCBI Taxonomy" id="92933"/>
    <lineage>
        <taxon>Bacteria</taxon>
        <taxon>Pseudomonadati</taxon>
        <taxon>Pseudomonadota</taxon>
        <taxon>Alphaproteobacteria</taxon>
        <taxon>Rhodospirillales</taxon>
        <taxon>Azospirillaceae</taxon>
        <taxon>Azospirillum</taxon>
    </lineage>
</organism>
<comment type="caution">
    <text evidence="2">The sequence shown here is derived from an EMBL/GenBank/DDBJ whole genome shotgun (WGS) entry which is preliminary data.</text>
</comment>
<dbReference type="OrthoDB" id="7310030at2"/>
<feature type="region of interest" description="Disordered" evidence="1">
    <location>
        <begin position="32"/>
        <end position="91"/>
    </location>
</feature>
<dbReference type="Proteomes" id="UP000280346">
    <property type="component" value="Unassembled WGS sequence"/>
</dbReference>
<protein>
    <submittedName>
        <fullName evidence="2">Uncharacterized protein</fullName>
    </submittedName>
</protein>
<name>A0A3S0WX81_9PROT</name>
<dbReference type="EMBL" id="RZIJ01000017">
    <property type="protein sequence ID" value="RUQ67458.1"/>
    <property type="molecule type" value="Genomic_DNA"/>
</dbReference>
<proteinExistence type="predicted"/>
<evidence type="ECO:0000256" key="1">
    <source>
        <dbReference type="SAM" id="MobiDB-lite"/>
    </source>
</evidence>
<evidence type="ECO:0000313" key="3">
    <source>
        <dbReference type="Proteomes" id="UP000280346"/>
    </source>
</evidence>
<dbReference type="RefSeq" id="WP_127001039.1">
    <property type="nucleotide sequence ID" value="NZ_JBNPXW010000015.1"/>
</dbReference>